<feature type="binding site" evidence="2">
    <location>
        <position position="83"/>
    </location>
    <ligand>
        <name>substrate</name>
    </ligand>
</feature>
<proteinExistence type="predicted"/>
<dbReference type="CDD" id="cd07067">
    <property type="entry name" value="HP_PGM_like"/>
    <property type="match status" value="1"/>
</dbReference>
<dbReference type="Pfam" id="PF00300">
    <property type="entry name" value="His_Phos_1"/>
    <property type="match status" value="1"/>
</dbReference>
<dbReference type="PIRSF" id="PIRSF000709">
    <property type="entry name" value="6PFK_2-Ptase"/>
    <property type="match status" value="1"/>
</dbReference>
<gene>
    <name evidence="3" type="ORF">LUZ63_009695</name>
</gene>
<feature type="binding site" evidence="2">
    <location>
        <begin position="19"/>
        <end position="26"/>
    </location>
    <ligand>
        <name>substrate</name>
    </ligand>
</feature>
<dbReference type="InterPro" id="IPR013078">
    <property type="entry name" value="His_Pase_superF_clade-1"/>
</dbReference>
<organism evidence="3 4">
    <name type="scientific">Rhynchospora breviuscula</name>
    <dbReference type="NCBI Taxonomy" id="2022672"/>
    <lineage>
        <taxon>Eukaryota</taxon>
        <taxon>Viridiplantae</taxon>
        <taxon>Streptophyta</taxon>
        <taxon>Embryophyta</taxon>
        <taxon>Tracheophyta</taxon>
        <taxon>Spermatophyta</taxon>
        <taxon>Magnoliopsida</taxon>
        <taxon>Liliopsida</taxon>
        <taxon>Poales</taxon>
        <taxon>Cyperaceae</taxon>
        <taxon>Cyperoideae</taxon>
        <taxon>Rhynchosporeae</taxon>
        <taxon>Rhynchospora</taxon>
    </lineage>
</organism>
<dbReference type="EMBL" id="JAMQYH010000003">
    <property type="protein sequence ID" value="KAJ1692997.1"/>
    <property type="molecule type" value="Genomic_DNA"/>
</dbReference>
<dbReference type="SUPFAM" id="SSF53254">
    <property type="entry name" value="Phosphoglycerate mutase-like"/>
    <property type="match status" value="1"/>
</dbReference>
<dbReference type="InterPro" id="IPR029033">
    <property type="entry name" value="His_PPase_superfam"/>
</dbReference>
<feature type="active site" description="Tele-phosphohistidine intermediate" evidence="1">
    <location>
        <position position="20"/>
    </location>
</feature>
<dbReference type="OrthoDB" id="354304at2759"/>
<protein>
    <submittedName>
        <fullName evidence="3">Uncharacterized protein</fullName>
    </submittedName>
</protein>
<name>A0A9Q0HNT9_9POAL</name>
<reference evidence="3" key="1">
    <citation type="journal article" date="2022" name="Cell">
        <title>Repeat-based holocentromeres influence genome architecture and karyotype evolution.</title>
        <authorList>
            <person name="Hofstatter P.G."/>
            <person name="Thangavel G."/>
            <person name="Lux T."/>
            <person name="Neumann P."/>
            <person name="Vondrak T."/>
            <person name="Novak P."/>
            <person name="Zhang M."/>
            <person name="Costa L."/>
            <person name="Castellani M."/>
            <person name="Scott A."/>
            <person name="Toegelov H."/>
            <person name="Fuchs J."/>
            <person name="Mata-Sucre Y."/>
            <person name="Dias Y."/>
            <person name="Vanzela A.L.L."/>
            <person name="Huettel B."/>
            <person name="Almeida C.C.S."/>
            <person name="Simkova H."/>
            <person name="Souza G."/>
            <person name="Pedrosa-Harand A."/>
            <person name="Macas J."/>
            <person name="Mayer K.F.X."/>
            <person name="Houben A."/>
            <person name="Marques A."/>
        </authorList>
    </citation>
    <scope>NUCLEOTIDE SEQUENCE</scope>
    <source>
        <strain evidence="3">RhyBre1mFocal</strain>
    </source>
</reference>
<comment type="caution">
    <text evidence="3">The sequence shown here is derived from an EMBL/GenBank/DDBJ whole genome shotgun (WGS) entry which is preliminary data.</text>
</comment>
<keyword evidence="4" id="KW-1185">Reference proteome</keyword>
<feature type="active site" description="Proton donor/acceptor" evidence="1">
    <location>
        <position position="112"/>
    </location>
</feature>
<evidence type="ECO:0000313" key="3">
    <source>
        <dbReference type="EMBL" id="KAJ1692997.1"/>
    </source>
</evidence>
<evidence type="ECO:0000256" key="1">
    <source>
        <dbReference type="PIRSR" id="PIRSR613078-1"/>
    </source>
</evidence>
<sequence>MGDTPTNFTVLRNNYWVLRHGRSIPNERGLIVSSLENGTREEFGLAALGIEQARLAGELFKKELEEKNFSIDQVRICYSPFTRTIETARVVARVLEISFDSSSCKEMVELRERYFGTLELLSHDKYAEVWALDEKDPSIPPEGGESVADVASRLAVALLNIETAFQGCAVVIVSHGDTLQILQTLLQKLTENPSSDEDMELRIKNCIVNSVLSQHRKFALSTGELRRII</sequence>
<dbReference type="PANTHER" id="PTHR47821:SF2">
    <property type="entry name" value="PHOSPHOGLYCERATE MUTASE FAMILY PROTEIN"/>
    <property type="match status" value="1"/>
</dbReference>
<accession>A0A9Q0HNT9</accession>
<dbReference type="Gene3D" id="3.40.50.1240">
    <property type="entry name" value="Phosphoglycerate mutase-like"/>
    <property type="match status" value="1"/>
</dbReference>
<dbReference type="Proteomes" id="UP001151287">
    <property type="component" value="Unassembled WGS sequence"/>
</dbReference>
<evidence type="ECO:0000256" key="2">
    <source>
        <dbReference type="PIRSR" id="PIRSR613078-2"/>
    </source>
</evidence>
<dbReference type="AlphaFoldDB" id="A0A9Q0HNT9"/>
<evidence type="ECO:0000313" key="4">
    <source>
        <dbReference type="Proteomes" id="UP001151287"/>
    </source>
</evidence>
<dbReference type="SMART" id="SM00855">
    <property type="entry name" value="PGAM"/>
    <property type="match status" value="1"/>
</dbReference>
<dbReference type="PANTHER" id="PTHR47821">
    <property type="entry name" value="PHOSPHOGLYCERATE MUTASE FAMILY PROTEIN"/>
    <property type="match status" value="1"/>
</dbReference>